<dbReference type="EC" id="2.7.1.121" evidence="3"/>
<gene>
    <name evidence="9" type="ORF">CBEIBR21_22730</name>
</gene>
<evidence type="ECO:0000256" key="1">
    <source>
        <dbReference type="ARBA" id="ARBA00001113"/>
    </source>
</evidence>
<keyword evidence="6" id="KW-0319">Glycerol metabolism</keyword>
<dbReference type="GO" id="GO:0004371">
    <property type="term" value="F:glycerone kinase activity"/>
    <property type="evidence" value="ECO:0007669"/>
    <property type="project" value="InterPro"/>
</dbReference>
<dbReference type="InterPro" id="IPR012736">
    <property type="entry name" value="DhaK_1"/>
</dbReference>
<protein>
    <recommendedName>
        <fullName evidence="3">phosphoenolpyruvate--glycerone phosphotransferase</fullName>
        <ecNumber evidence="3">2.7.1.121</ecNumber>
    </recommendedName>
</protein>
<dbReference type="GO" id="GO:0019563">
    <property type="term" value="P:glycerol catabolic process"/>
    <property type="evidence" value="ECO:0007669"/>
    <property type="project" value="TreeGrafter"/>
</dbReference>
<dbReference type="Proteomes" id="UP000190959">
    <property type="component" value="Unassembled WGS sequence"/>
</dbReference>
<comment type="catalytic activity">
    <reaction evidence="1">
        <text>dihydroxyacetone + phosphoenolpyruvate = dihydroxyacetone phosphate + pyruvate</text>
        <dbReference type="Rhea" id="RHEA:18381"/>
        <dbReference type="ChEBI" id="CHEBI:15361"/>
        <dbReference type="ChEBI" id="CHEBI:16016"/>
        <dbReference type="ChEBI" id="CHEBI:57642"/>
        <dbReference type="ChEBI" id="CHEBI:58702"/>
        <dbReference type="EC" id="2.7.1.121"/>
    </reaction>
</comment>
<feature type="domain" description="DhaK" evidence="8">
    <location>
        <begin position="7"/>
        <end position="328"/>
    </location>
</feature>
<evidence type="ECO:0000256" key="6">
    <source>
        <dbReference type="ARBA" id="ARBA00022798"/>
    </source>
</evidence>
<dbReference type="SUPFAM" id="SSF82549">
    <property type="entry name" value="DAK1/DegV-like"/>
    <property type="match status" value="1"/>
</dbReference>
<dbReference type="NCBIfam" id="TIGR02363">
    <property type="entry name" value="dhaK1"/>
    <property type="match status" value="1"/>
</dbReference>
<dbReference type="Pfam" id="PF02733">
    <property type="entry name" value="Dak1"/>
    <property type="match status" value="1"/>
</dbReference>
<reference evidence="9 10" key="1">
    <citation type="submission" date="2017-02" db="EMBL/GenBank/DDBJ databases">
        <title>Genome sequence of Clostridium beijerinckii Br21.</title>
        <authorList>
            <person name="Fonseca B.C."/>
            <person name="Guazzaroni M.E."/>
            <person name="Riano-Pachon D.M."/>
            <person name="Reginatto V."/>
        </authorList>
    </citation>
    <scope>NUCLEOTIDE SEQUENCE [LARGE SCALE GENOMIC DNA]</scope>
    <source>
        <strain evidence="9 10">Br21</strain>
    </source>
</reference>
<dbReference type="Gene3D" id="3.40.50.10440">
    <property type="entry name" value="Dihydroxyacetone kinase, domain 1"/>
    <property type="match status" value="1"/>
</dbReference>
<evidence type="ECO:0000256" key="7">
    <source>
        <dbReference type="ARBA" id="ARBA00046577"/>
    </source>
</evidence>
<dbReference type="GO" id="GO:0005829">
    <property type="term" value="C:cytosol"/>
    <property type="evidence" value="ECO:0007669"/>
    <property type="project" value="TreeGrafter"/>
</dbReference>
<evidence type="ECO:0000313" key="9">
    <source>
        <dbReference type="EMBL" id="OOP71089.1"/>
    </source>
</evidence>
<comment type="caution">
    <text evidence="9">The sequence shown here is derived from an EMBL/GenBank/DDBJ whole genome shotgun (WGS) entry which is preliminary data.</text>
</comment>
<evidence type="ECO:0000259" key="8">
    <source>
        <dbReference type="PROSITE" id="PS51481"/>
    </source>
</evidence>
<sequence length="331" mass="35698">MKKLINNPNNVLVDMLDGITSAYPEYLKKLDGTNVILRADKSKNKVSIISGGGSGHEPAHAGYVGYGMLDGAVCGEVFTSPTPDQIYEAIKATDDGKGTLLVIKNYTGDVMNFEMAREMAEMEGIKVEEVIVNDDVAVEDSLYTAGRRGIAGTVFVHKISGAKAESGSTLEEVKRVADKTVANVRSMGMSLSSCIVPAAGKANFVLGEDEVEIGMGIHGEPGTHREKISSADQIVEHLMNKILDDITINNGEEVAVLINGLGSTPNMELYIINKKVSEILEGKKIRIHRTFIGEFMTSLEMAGFSISILKLDEELKNLLDAKANTPGFKVF</sequence>
<dbReference type="InterPro" id="IPR050861">
    <property type="entry name" value="Dihydroxyacetone_Kinase"/>
</dbReference>
<dbReference type="FunFam" id="3.30.1180.20:FF:000002">
    <property type="entry name" value="Dihydroxyacetone kinase subunit DhaK"/>
    <property type="match status" value="1"/>
</dbReference>
<keyword evidence="5 9" id="KW-0418">Kinase</keyword>
<dbReference type="PANTHER" id="PTHR28629:SF4">
    <property type="entry name" value="TRIOKINASE_FMN CYCLASE"/>
    <property type="match status" value="1"/>
</dbReference>
<dbReference type="Gene3D" id="3.30.1180.20">
    <property type="entry name" value="Dihydroxyacetone kinase, domain 2"/>
    <property type="match status" value="1"/>
</dbReference>
<dbReference type="PANTHER" id="PTHR28629">
    <property type="entry name" value="TRIOKINASE/FMN CYCLASE"/>
    <property type="match status" value="1"/>
</dbReference>
<dbReference type="RefSeq" id="WP_078117177.1">
    <property type="nucleotide sequence ID" value="NZ_JAEVFY010000023.1"/>
</dbReference>
<comment type="pathway">
    <text evidence="2">Polyol metabolism; glycerol degradation.</text>
</comment>
<keyword evidence="4" id="KW-0808">Transferase</keyword>
<dbReference type="FunFam" id="3.40.50.10440:FF:000001">
    <property type="entry name" value="Dihydroxyacetone kinase, DhaK subunit"/>
    <property type="match status" value="1"/>
</dbReference>
<evidence type="ECO:0000256" key="5">
    <source>
        <dbReference type="ARBA" id="ARBA00022777"/>
    </source>
</evidence>
<accession>A0A1S9N0S2</accession>
<name>A0A1S9N0S2_CLOBE</name>
<dbReference type="AlphaFoldDB" id="A0A1S9N0S2"/>
<dbReference type="EMBL" id="MWMH01000010">
    <property type="protein sequence ID" value="OOP71089.1"/>
    <property type="molecule type" value="Genomic_DNA"/>
</dbReference>
<proteinExistence type="predicted"/>
<dbReference type="PROSITE" id="PS51481">
    <property type="entry name" value="DHAK"/>
    <property type="match status" value="1"/>
</dbReference>
<evidence type="ECO:0000256" key="4">
    <source>
        <dbReference type="ARBA" id="ARBA00022679"/>
    </source>
</evidence>
<evidence type="ECO:0000313" key="10">
    <source>
        <dbReference type="Proteomes" id="UP000190959"/>
    </source>
</evidence>
<evidence type="ECO:0000256" key="2">
    <source>
        <dbReference type="ARBA" id="ARBA00004745"/>
    </source>
</evidence>
<organism evidence="9 10">
    <name type="scientific">Clostridium beijerinckii</name>
    <name type="common">Clostridium MP</name>
    <dbReference type="NCBI Taxonomy" id="1520"/>
    <lineage>
        <taxon>Bacteria</taxon>
        <taxon>Bacillati</taxon>
        <taxon>Bacillota</taxon>
        <taxon>Clostridia</taxon>
        <taxon>Eubacteriales</taxon>
        <taxon>Clostridiaceae</taxon>
        <taxon>Clostridium</taxon>
    </lineage>
</organism>
<dbReference type="GO" id="GO:0047324">
    <property type="term" value="F:phosphoenolpyruvate-glycerone phosphotransferase activity"/>
    <property type="evidence" value="ECO:0007669"/>
    <property type="project" value="UniProtKB-EC"/>
</dbReference>
<dbReference type="InterPro" id="IPR004006">
    <property type="entry name" value="DhaK_dom"/>
</dbReference>
<evidence type="ECO:0000256" key="3">
    <source>
        <dbReference type="ARBA" id="ARBA00012095"/>
    </source>
</evidence>
<comment type="subunit">
    <text evidence="7">Homodimer. The dihydroxyacetone kinase complex is composed of a homodimer of DhaM, a homodimer of DhaK and the subunit DhaL.</text>
</comment>